<gene>
    <name evidence="2" type="primary">LOC108737892</name>
</gene>
<accession>A0A1W4X182</accession>
<keyword evidence="1" id="KW-1185">Reference proteome</keyword>
<reference evidence="2" key="1">
    <citation type="submission" date="2025-08" db="UniProtKB">
        <authorList>
            <consortium name="RefSeq"/>
        </authorList>
    </citation>
    <scope>IDENTIFICATION</scope>
    <source>
        <tissue evidence="2">Entire body</tissue>
    </source>
</reference>
<sequence length="325" mass="38293">MNYAEDVAGNYIVEFKSESAEVVNRIKRTRDIVNNLKARLNYERELLAEEKRWSSLVSTPEIGKSTFMKVERFGGPSELIHDVRYSPRMTSATQTACNTCSCPVYLKPNERTCRKMCRRVHLPHMRPLQQVEDADILDEENGKTFDPIINYQEYLDDIDSMCKKEMKNVKKNIKYLCKIQRNFKKLRRRKENLLKEHQQFDEDDGSSCYDKYRYRRKTEDTDSVSSRQRSYRRSRYLLKQRHASQKTSAQDMTTIPLKGAYLVVSKNHLQTTSKDNIERKHRRKCTEKYSKRNSLVKNIIDSECELSEMVENLKLGVSSSHEDSL</sequence>
<organism evidence="1 2">
    <name type="scientific">Agrilus planipennis</name>
    <name type="common">Emerald ash borer</name>
    <name type="synonym">Agrilus marcopoli</name>
    <dbReference type="NCBI Taxonomy" id="224129"/>
    <lineage>
        <taxon>Eukaryota</taxon>
        <taxon>Metazoa</taxon>
        <taxon>Ecdysozoa</taxon>
        <taxon>Arthropoda</taxon>
        <taxon>Hexapoda</taxon>
        <taxon>Insecta</taxon>
        <taxon>Pterygota</taxon>
        <taxon>Neoptera</taxon>
        <taxon>Endopterygota</taxon>
        <taxon>Coleoptera</taxon>
        <taxon>Polyphaga</taxon>
        <taxon>Elateriformia</taxon>
        <taxon>Buprestoidea</taxon>
        <taxon>Buprestidae</taxon>
        <taxon>Agrilinae</taxon>
        <taxon>Agrilus</taxon>
    </lineage>
</organism>
<dbReference type="RefSeq" id="XP_018326532.1">
    <property type="nucleotide sequence ID" value="XM_018471030.2"/>
</dbReference>
<dbReference type="KEGG" id="apln:108737892"/>
<protein>
    <submittedName>
        <fullName evidence="2">Uncharacterized protein LOC108737892</fullName>
    </submittedName>
</protein>
<dbReference type="AlphaFoldDB" id="A0A1W4X182"/>
<dbReference type="InParanoid" id="A0A1W4X182"/>
<proteinExistence type="predicted"/>
<dbReference type="Proteomes" id="UP000192223">
    <property type="component" value="Unplaced"/>
</dbReference>
<dbReference type="GeneID" id="108737892"/>
<evidence type="ECO:0000313" key="1">
    <source>
        <dbReference type="Proteomes" id="UP000192223"/>
    </source>
</evidence>
<name>A0A1W4X182_AGRPL</name>
<evidence type="ECO:0000313" key="2">
    <source>
        <dbReference type="RefSeq" id="XP_018326532.1"/>
    </source>
</evidence>